<comment type="cofactor">
    <cofactor evidence="2">
        <name>Ca(2+)</name>
        <dbReference type="ChEBI" id="CHEBI:29108"/>
    </cofactor>
</comment>
<comment type="similarity">
    <text evidence="1 2">Belongs to the phospholipid scramblase family.</text>
</comment>
<keyword evidence="5" id="KW-1185">Reference proteome</keyword>
<dbReference type="InterPro" id="IPR005552">
    <property type="entry name" value="Scramblase"/>
</dbReference>
<dbReference type="PANTHER" id="PTHR23248:SF63">
    <property type="entry name" value="PHOSPHOLIPID SCRAMBLASE"/>
    <property type="match status" value="1"/>
</dbReference>
<comment type="caution">
    <text evidence="4">The sequence shown here is derived from an EMBL/GenBank/DDBJ whole genome shotgun (WGS) entry which is preliminary data.</text>
</comment>
<reference evidence="4 5" key="1">
    <citation type="journal article" date="2017" name="Nat. Ecol. Evol.">
        <title>Scallop genome provides insights into evolution of bilaterian karyotype and development.</title>
        <authorList>
            <person name="Wang S."/>
            <person name="Zhang J."/>
            <person name="Jiao W."/>
            <person name="Li J."/>
            <person name="Xun X."/>
            <person name="Sun Y."/>
            <person name="Guo X."/>
            <person name="Huan P."/>
            <person name="Dong B."/>
            <person name="Zhang L."/>
            <person name="Hu X."/>
            <person name="Sun X."/>
            <person name="Wang J."/>
            <person name="Zhao C."/>
            <person name="Wang Y."/>
            <person name="Wang D."/>
            <person name="Huang X."/>
            <person name="Wang R."/>
            <person name="Lv J."/>
            <person name="Li Y."/>
            <person name="Zhang Z."/>
            <person name="Liu B."/>
            <person name="Lu W."/>
            <person name="Hui Y."/>
            <person name="Liang J."/>
            <person name="Zhou Z."/>
            <person name="Hou R."/>
            <person name="Li X."/>
            <person name="Liu Y."/>
            <person name="Li H."/>
            <person name="Ning X."/>
            <person name="Lin Y."/>
            <person name="Zhao L."/>
            <person name="Xing Q."/>
            <person name="Dou J."/>
            <person name="Li Y."/>
            <person name="Mao J."/>
            <person name="Guo H."/>
            <person name="Dou H."/>
            <person name="Li T."/>
            <person name="Mu C."/>
            <person name="Jiang W."/>
            <person name="Fu Q."/>
            <person name="Fu X."/>
            <person name="Miao Y."/>
            <person name="Liu J."/>
            <person name="Yu Q."/>
            <person name="Li R."/>
            <person name="Liao H."/>
            <person name="Li X."/>
            <person name="Kong Y."/>
            <person name="Jiang Z."/>
            <person name="Chourrout D."/>
            <person name="Li R."/>
            <person name="Bao Z."/>
        </authorList>
    </citation>
    <scope>NUCLEOTIDE SEQUENCE [LARGE SCALE GENOMIC DNA]</scope>
    <source>
        <strain evidence="4 5">PY_sf001</strain>
    </source>
</reference>
<dbReference type="Pfam" id="PF03803">
    <property type="entry name" value="Scramblase"/>
    <property type="match status" value="1"/>
</dbReference>
<evidence type="ECO:0000313" key="5">
    <source>
        <dbReference type="Proteomes" id="UP000242188"/>
    </source>
</evidence>
<dbReference type="GO" id="GO:0017128">
    <property type="term" value="F:phospholipid scramblase activity"/>
    <property type="evidence" value="ECO:0007669"/>
    <property type="project" value="InterPro"/>
</dbReference>
<gene>
    <name evidence="4" type="ORF">KP79_PYT21115</name>
</gene>
<comment type="function">
    <text evidence="2">May mediate accelerated ATP-independent bidirectional transbilayer migration of phospholipids upon binding calcium ions that results in a loss of phospholipid asymmetry in the plasma membrane.</text>
</comment>
<evidence type="ECO:0000256" key="2">
    <source>
        <dbReference type="RuleBase" id="RU363116"/>
    </source>
</evidence>
<dbReference type="PANTHER" id="PTHR23248">
    <property type="entry name" value="PHOSPHOLIPID SCRAMBLASE-RELATED"/>
    <property type="match status" value="1"/>
</dbReference>
<dbReference type="AlphaFoldDB" id="A0A210Q5Q7"/>
<evidence type="ECO:0000256" key="3">
    <source>
        <dbReference type="SAM" id="MobiDB-lite"/>
    </source>
</evidence>
<proteinExistence type="inferred from homology"/>
<protein>
    <recommendedName>
        <fullName evidence="2">Phospholipid scramblase</fullName>
    </recommendedName>
</protein>
<keyword evidence="2" id="KW-0564">Palmitate</keyword>
<dbReference type="GO" id="GO:0005886">
    <property type="term" value="C:plasma membrane"/>
    <property type="evidence" value="ECO:0007669"/>
    <property type="project" value="TreeGrafter"/>
</dbReference>
<dbReference type="SUPFAM" id="SSF54518">
    <property type="entry name" value="Tubby C-terminal domain-like"/>
    <property type="match status" value="1"/>
</dbReference>
<evidence type="ECO:0000313" key="4">
    <source>
        <dbReference type="EMBL" id="OWF44073.1"/>
    </source>
</evidence>
<keyword evidence="2" id="KW-0106">Calcium</keyword>
<dbReference type="EMBL" id="NEDP02004925">
    <property type="protein sequence ID" value="OWF44073.1"/>
    <property type="molecule type" value="Genomic_DNA"/>
</dbReference>
<feature type="compositionally biased region" description="Pro residues" evidence="3">
    <location>
        <begin position="13"/>
        <end position="42"/>
    </location>
</feature>
<dbReference type="Proteomes" id="UP000242188">
    <property type="component" value="Unassembled WGS sequence"/>
</dbReference>
<dbReference type="InterPro" id="IPR025659">
    <property type="entry name" value="Tubby-like_C"/>
</dbReference>
<feature type="region of interest" description="Disordered" evidence="3">
    <location>
        <begin position="1"/>
        <end position="74"/>
    </location>
</feature>
<feature type="compositionally biased region" description="Low complexity" evidence="3">
    <location>
        <begin position="49"/>
        <end position="70"/>
    </location>
</feature>
<organism evidence="4 5">
    <name type="scientific">Mizuhopecten yessoensis</name>
    <name type="common">Japanese scallop</name>
    <name type="synonym">Patinopecten yessoensis</name>
    <dbReference type="NCBI Taxonomy" id="6573"/>
    <lineage>
        <taxon>Eukaryota</taxon>
        <taxon>Metazoa</taxon>
        <taxon>Spiralia</taxon>
        <taxon>Lophotrochozoa</taxon>
        <taxon>Mollusca</taxon>
        <taxon>Bivalvia</taxon>
        <taxon>Autobranchia</taxon>
        <taxon>Pteriomorphia</taxon>
        <taxon>Pectinida</taxon>
        <taxon>Pectinoidea</taxon>
        <taxon>Pectinidae</taxon>
        <taxon>Mizuhopecten</taxon>
    </lineage>
</organism>
<sequence length="328" mass="36483">MAEQKPVMQQPGQQPPPAQQPPGQPYAGPPPGQPNAGPPPGQPMQYYNYGQAPPGAQPPAYGQPQSYGQPMQPQYGQAGVVIPMNIPGQPQVVQWMSRPEAIPGCPPGLEYLTQIDQLLIKQQIEILELFTGWEMANKYKVLNNQGQQVFFAAEESETCERQCCGPNRGFNLHITDNSGQEIIKCTREFKCCVGCCWCANADGCAHEIAVEAPPGTIVGYVRQEQSCWTPHYSIRDANHEPVLNVKGPCCVMNGCCWDQEFIVWSKDWSAEVGKLSKQWSGFAKEYFTDADNFGITFPMDLDVKMKAVMLGAIFLIDFIFFEQKQNNR</sequence>
<evidence type="ECO:0000256" key="1">
    <source>
        <dbReference type="ARBA" id="ARBA00005350"/>
    </source>
</evidence>
<accession>A0A210Q5Q7</accession>
<name>A0A210Q5Q7_MIZYE</name>
<dbReference type="OrthoDB" id="191150at2759"/>
<keyword evidence="2" id="KW-0449">Lipoprotein</keyword>